<accession>A0A0F9HZ13</accession>
<proteinExistence type="predicted"/>
<organism evidence="1">
    <name type="scientific">marine sediment metagenome</name>
    <dbReference type="NCBI Taxonomy" id="412755"/>
    <lineage>
        <taxon>unclassified sequences</taxon>
        <taxon>metagenomes</taxon>
        <taxon>ecological metagenomes</taxon>
    </lineage>
</organism>
<reference evidence="1" key="1">
    <citation type="journal article" date="2015" name="Nature">
        <title>Complex archaea that bridge the gap between prokaryotes and eukaryotes.</title>
        <authorList>
            <person name="Spang A."/>
            <person name="Saw J.H."/>
            <person name="Jorgensen S.L."/>
            <person name="Zaremba-Niedzwiedzka K."/>
            <person name="Martijn J."/>
            <person name="Lind A.E."/>
            <person name="van Eijk R."/>
            <person name="Schleper C."/>
            <person name="Guy L."/>
            <person name="Ettema T.J."/>
        </authorList>
    </citation>
    <scope>NUCLEOTIDE SEQUENCE</scope>
</reference>
<name>A0A0F9HZ13_9ZZZZ</name>
<gene>
    <name evidence="1" type="ORF">LCGC14_2005260</name>
</gene>
<sequence>MVRTVPWSCMNGYAYIKIMCDPDVKQSVLIATRAAVRQTECYEHIWKDEPMGNEQEFTLYVTGTNKQLNEARKSIRRLSRGKPRFVTKMITSYFNRDGRLTESE</sequence>
<evidence type="ECO:0000313" key="1">
    <source>
        <dbReference type="EMBL" id="KKL80392.1"/>
    </source>
</evidence>
<dbReference type="EMBL" id="LAZR01022866">
    <property type="protein sequence ID" value="KKL80392.1"/>
    <property type="molecule type" value="Genomic_DNA"/>
</dbReference>
<comment type="caution">
    <text evidence="1">The sequence shown here is derived from an EMBL/GenBank/DDBJ whole genome shotgun (WGS) entry which is preliminary data.</text>
</comment>
<protein>
    <submittedName>
        <fullName evidence="1">Uncharacterized protein</fullName>
    </submittedName>
</protein>
<dbReference type="AlphaFoldDB" id="A0A0F9HZ13"/>